<accession>A0ACD1IUU9</accession>
<keyword evidence="2" id="KW-1185">Reference proteome</keyword>
<sequence>MHHIEEPIAQMEDFNMLSDSDMDMVDGLVPNSAACGFIPTSNPADFKENIPPPAEDEGTIDDDATDVATDVATEVDLNEVMEDLDIDDDYEVSESGDDSEYSEEDMDLADGDSEQGVDSDWGDDEERTEAEEDEEEDYDPENAPIKKSSVDRIEDIFDHLYENDAPLSSSRHHEDNSMEDLVYEDTEIDDSGSAESDDGDMEDISTDDQDEPVSCICSKMDMSDDDDESESGDDSEDDDEDDDDDDDDAFPGCDYLGLADYVEGCETKQGIMHDLRPSNQPYPKDPTAKLHVLIKITTYCPHTLIRVPVKPLALSSRVFAEIFGYQETGDAQPNNQARWDEDELVWVKDLSYDWPNPAAMLWVLQTLTRGWVDWQKPVELVFLKDIAVIVNRFELRDAMKPFSAAWLGSTCVKPKRYVPSHKELLDWVLFITWVFQSGSGRDFRYATRGVIMDYTFKSKPKDGLLPRDMYEAIYQARSELYQSFAEIIREYLGFKPENEQKGLWTLCEHQSLDPWLSIFTALENPSAYKMSLNRIHQKMKSLVFNPPKPETLYCAWCEGTWRTLQACEDGMRRTLGIDCDGNQVQEFNKCEVQLIFPSPITMPLARATYNDIVLAESPTWETVEGNIYFPPTAIKDKSLFVPIDKVTYCPWKGDASYYSLVIGPTTIPGAAWYYPKPYDAASNIKNHVAFYTTDSIRVTVE</sequence>
<protein>
    <submittedName>
        <fullName evidence="1">DUF427-domain-containing protein</fullName>
    </submittedName>
</protein>
<proteinExistence type="predicted"/>
<evidence type="ECO:0000313" key="1">
    <source>
        <dbReference type="EMBL" id="RAK93846.1"/>
    </source>
</evidence>
<name>A0ACD1IUU9_9EURO</name>
<dbReference type="EMBL" id="KZ824536">
    <property type="protein sequence ID" value="RAK93846.1"/>
    <property type="molecule type" value="Genomic_DNA"/>
</dbReference>
<gene>
    <name evidence="1" type="ORF">BO79DRAFT_242429</name>
</gene>
<evidence type="ECO:0000313" key="2">
    <source>
        <dbReference type="Proteomes" id="UP000249748"/>
    </source>
</evidence>
<dbReference type="Proteomes" id="UP000249748">
    <property type="component" value="Unassembled WGS sequence"/>
</dbReference>
<organism evidence="1 2">
    <name type="scientific">Aspergillus costaricaensis CBS 115574</name>
    <dbReference type="NCBI Taxonomy" id="1448317"/>
    <lineage>
        <taxon>Eukaryota</taxon>
        <taxon>Fungi</taxon>
        <taxon>Dikarya</taxon>
        <taxon>Ascomycota</taxon>
        <taxon>Pezizomycotina</taxon>
        <taxon>Eurotiomycetes</taxon>
        <taxon>Eurotiomycetidae</taxon>
        <taxon>Eurotiales</taxon>
        <taxon>Aspergillaceae</taxon>
        <taxon>Aspergillus</taxon>
        <taxon>Aspergillus subgen. Circumdati</taxon>
    </lineage>
</organism>
<reference evidence="1" key="1">
    <citation type="submission" date="2018-02" db="EMBL/GenBank/DDBJ databases">
        <title>The genomes of Aspergillus section Nigri reveals drivers in fungal speciation.</title>
        <authorList>
            <consortium name="DOE Joint Genome Institute"/>
            <person name="Vesth T.C."/>
            <person name="Nybo J."/>
            <person name="Theobald S."/>
            <person name="Brandl J."/>
            <person name="Frisvad J.C."/>
            <person name="Nielsen K.F."/>
            <person name="Lyhne E.K."/>
            <person name="Kogle M.E."/>
            <person name="Kuo A."/>
            <person name="Riley R."/>
            <person name="Clum A."/>
            <person name="Nolan M."/>
            <person name="Lipzen A."/>
            <person name="Salamov A."/>
            <person name="Henrissat B."/>
            <person name="Wiebenga A."/>
            <person name="De vries R.P."/>
            <person name="Grigoriev I.V."/>
            <person name="Mortensen U.H."/>
            <person name="Andersen M.R."/>
            <person name="Baker S.E."/>
        </authorList>
    </citation>
    <scope>NUCLEOTIDE SEQUENCE</scope>
    <source>
        <strain evidence="1">CBS 115574</strain>
    </source>
</reference>